<comment type="caution">
    <text evidence="2">The sequence shown here is derived from an EMBL/GenBank/DDBJ whole genome shotgun (WGS) entry which is preliminary data.</text>
</comment>
<proteinExistence type="predicted"/>
<evidence type="ECO:0000313" key="2">
    <source>
        <dbReference type="EMBL" id="MBS4182902.1"/>
    </source>
</evidence>
<accession>A0A942Y8Z2</accession>
<protein>
    <submittedName>
        <fullName evidence="2">Uncharacterized protein</fullName>
    </submittedName>
</protein>
<feature type="transmembrane region" description="Helical" evidence="1">
    <location>
        <begin position="82"/>
        <end position="101"/>
    </location>
</feature>
<feature type="transmembrane region" description="Helical" evidence="1">
    <location>
        <begin position="54"/>
        <end position="76"/>
    </location>
</feature>
<keyword evidence="1" id="KW-1133">Transmembrane helix</keyword>
<gene>
    <name evidence="2" type="ORF">KHB02_16020</name>
</gene>
<keyword evidence="1" id="KW-0812">Transmembrane</keyword>
<dbReference type="AlphaFoldDB" id="A0A942Y8Z2"/>
<keyword evidence="1" id="KW-0472">Membrane</keyword>
<feature type="transmembrane region" description="Helical" evidence="1">
    <location>
        <begin position="122"/>
        <end position="140"/>
    </location>
</feature>
<organism evidence="2">
    <name type="scientific">Neobacillus citreus</name>
    <dbReference type="NCBI Taxonomy" id="2833578"/>
    <lineage>
        <taxon>Bacteria</taxon>
        <taxon>Bacillati</taxon>
        <taxon>Bacillota</taxon>
        <taxon>Bacilli</taxon>
        <taxon>Bacillales</taxon>
        <taxon>Bacillaceae</taxon>
        <taxon>Neobacillus</taxon>
    </lineage>
</organism>
<sequence>MRHHGLVTFPAFADRLWCRLRLDRLAGGRQGGYVIREDMLAHPDTVRSFRWIRWLLVAETVVGLAAIVIAVLLTHAGATVAWAVWFRATVVLLITLTLYVFAWRAQLGYYWAYQRLRLFSRVFPVVTLVVAAVPGLYPFWMVVEQIVFSLLMIGIGDVLTSDHMRSTFPRPARRPRPQ</sequence>
<dbReference type="EMBL" id="JAGYPE010000002">
    <property type="protein sequence ID" value="MBS4182902.1"/>
    <property type="molecule type" value="Genomic_DNA"/>
</dbReference>
<name>A0A942Y8Z2_9BACI</name>
<reference evidence="2" key="1">
    <citation type="submission" date="2021-05" db="EMBL/GenBank/DDBJ databases">
        <title>Novel Bacillus species.</title>
        <authorList>
            <person name="Liu G."/>
        </authorList>
    </citation>
    <scope>NUCLEOTIDE SEQUENCE</scope>
    <source>
        <strain evidence="2">FJAT-50051</strain>
    </source>
</reference>
<evidence type="ECO:0000256" key="1">
    <source>
        <dbReference type="SAM" id="Phobius"/>
    </source>
</evidence>